<feature type="domain" description="RNase H type-1" evidence="1">
    <location>
        <begin position="2"/>
        <end position="110"/>
    </location>
</feature>
<comment type="caution">
    <text evidence="2">The sequence shown here is derived from an EMBL/GenBank/DDBJ whole genome shotgun (WGS) entry which is preliminary data.</text>
</comment>
<dbReference type="InterPro" id="IPR002156">
    <property type="entry name" value="RNaseH_domain"/>
</dbReference>
<dbReference type="InterPro" id="IPR044730">
    <property type="entry name" value="RNase_H-like_dom_plant"/>
</dbReference>
<dbReference type="AlphaFoldDB" id="A0AAE0DR63"/>
<dbReference type="PANTHER" id="PTHR47723">
    <property type="entry name" value="OS05G0353850 PROTEIN"/>
    <property type="match status" value="1"/>
</dbReference>
<dbReference type="EMBL" id="JANJYJ010000010">
    <property type="protein sequence ID" value="KAK3183271.1"/>
    <property type="molecule type" value="Genomic_DNA"/>
</dbReference>
<dbReference type="Pfam" id="PF13456">
    <property type="entry name" value="RVT_3"/>
    <property type="match status" value="1"/>
</dbReference>
<reference evidence="2" key="1">
    <citation type="journal article" date="2023" name="Plant J.">
        <title>Genome sequences and population genomics provide insights into the demographic history, inbreeding, and mutation load of two 'living fossil' tree species of Dipteronia.</title>
        <authorList>
            <person name="Feng Y."/>
            <person name="Comes H.P."/>
            <person name="Chen J."/>
            <person name="Zhu S."/>
            <person name="Lu R."/>
            <person name="Zhang X."/>
            <person name="Li P."/>
            <person name="Qiu J."/>
            <person name="Olsen K.M."/>
            <person name="Qiu Y."/>
        </authorList>
    </citation>
    <scope>NUCLEOTIDE SEQUENCE</scope>
    <source>
        <strain evidence="2">NBL</strain>
    </source>
</reference>
<sequence>MGGVLRDSCRKVVCLFSCFIGSQDSNMAEIMAIWKACDIISSDPFFLVRNIIIASDLKVAVAWVNNDDFGSINHVNWIYDIRCKLKILGNTSVVYNSRTSNSFVDMLARRGSSLKEDIICRSNY</sequence>
<evidence type="ECO:0000313" key="2">
    <source>
        <dbReference type="EMBL" id="KAK3183271.1"/>
    </source>
</evidence>
<dbReference type="GO" id="GO:0003676">
    <property type="term" value="F:nucleic acid binding"/>
    <property type="evidence" value="ECO:0007669"/>
    <property type="project" value="InterPro"/>
</dbReference>
<keyword evidence="3" id="KW-1185">Reference proteome</keyword>
<dbReference type="PANTHER" id="PTHR47723:SF22">
    <property type="entry name" value="RNASE H TYPE-1 DOMAIN-CONTAINING PROTEIN"/>
    <property type="match status" value="1"/>
</dbReference>
<gene>
    <name evidence="2" type="ORF">Dsin_030557</name>
</gene>
<evidence type="ECO:0000313" key="3">
    <source>
        <dbReference type="Proteomes" id="UP001281410"/>
    </source>
</evidence>
<name>A0AAE0DR63_9ROSI</name>
<proteinExistence type="predicted"/>
<dbReference type="CDD" id="cd06222">
    <property type="entry name" value="RNase_H_like"/>
    <property type="match status" value="1"/>
</dbReference>
<dbReference type="Gene3D" id="3.30.420.10">
    <property type="entry name" value="Ribonuclease H-like superfamily/Ribonuclease H"/>
    <property type="match status" value="1"/>
</dbReference>
<evidence type="ECO:0000259" key="1">
    <source>
        <dbReference type="Pfam" id="PF13456"/>
    </source>
</evidence>
<organism evidence="2 3">
    <name type="scientific">Dipteronia sinensis</name>
    <dbReference type="NCBI Taxonomy" id="43782"/>
    <lineage>
        <taxon>Eukaryota</taxon>
        <taxon>Viridiplantae</taxon>
        <taxon>Streptophyta</taxon>
        <taxon>Embryophyta</taxon>
        <taxon>Tracheophyta</taxon>
        <taxon>Spermatophyta</taxon>
        <taxon>Magnoliopsida</taxon>
        <taxon>eudicotyledons</taxon>
        <taxon>Gunneridae</taxon>
        <taxon>Pentapetalae</taxon>
        <taxon>rosids</taxon>
        <taxon>malvids</taxon>
        <taxon>Sapindales</taxon>
        <taxon>Sapindaceae</taxon>
        <taxon>Hippocastanoideae</taxon>
        <taxon>Acereae</taxon>
        <taxon>Dipteronia</taxon>
    </lineage>
</organism>
<protein>
    <recommendedName>
        <fullName evidence="1">RNase H type-1 domain-containing protein</fullName>
    </recommendedName>
</protein>
<dbReference type="InterPro" id="IPR012337">
    <property type="entry name" value="RNaseH-like_sf"/>
</dbReference>
<dbReference type="SUPFAM" id="SSF53098">
    <property type="entry name" value="Ribonuclease H-like"/>
    <property type="match status" value="1"/>
</dbReference>
<dbReference type="InterPro" id="IPR053151">
    <property type="entry name" value="RNase_H-like"/>
</dbReference>
<dbReference type="Proteomes" id="UP001281410">
    <property type="component" value="Unassembled WGS sequence"/>
</dbReference>
<dbReference type="InterPro" id="IPR036397">
    <property type="entry name" value="RNaseH_sf"/>
</dbReference>
<accession>A0AAE0DR63</accession>
<dbReference type="GO" id="GO:0004523">
    <property type="term" value="F:RNA-DNA hybrid ribonuclease activity"/>
    <property type="evidence" value="ECO:0007669"/>
    <property type="project" value="InterPro"/>
</dbReference>